<dbReference type="Proteomes" id="UP000286317">
    <property type="component" value="Unassembled WGS sequence"/>
</dbReference>
<evidence type="ECO:0000313" key="3">
    <source>
        <dbReference type="Proteomes" id="UP000286317"/>
    </source>
</evidence>
<evidence type="ECO:0000256" key="1">
    <source>
        <dbReference type="SAM" id="Phobius"/>
    </source>
</evidence>
<dbReference type="RefSeq" id="WP_119584955.1">
    <property type="nucleotide sequence ID" value="NZ_JAWVBI010000001.1"/>
</dbReference>
<evidence type="ECO:0000313" key="2">
    <source>
        <dbReference type="EMBL" id="RIM96483.1"/>
    </source>
</evidence>
<sequence length="176" mass="19966">MLNGLYDALIFFINLFTGEYGSHYLLNFALIVIFAAFIDIVLSFVLKKRESRIIVFIKGLGIHFIGIIVFTGGLLFVNRVLSKLPFFDYSSKSDELIGLAGMSFYVVLLFGIIMAIFLMKVKINKVLSLILQLFVAIGIFYICLEVLNFAIPMNNLLMLADIIFVVLISNWLIEYL</sequence>
<comment type="caution">
    <text evidence="2">The sequence shown here is derived from an EMBL/GenBank/DDBJ whole genome shotgun (WGS) entry which is preliminary data.</text>
</comment>
<feature type="transmembrane region" description="Helical" evidence="1">
    <location>
        <begin position="53"/>
        <end position="76"/>
    </location>
</feature>
<reference evidence="2 3" key="1">
    <citation type="journal article" date="2016" name="Front. Microbiol.">
        <title>Comprehensive Phylogenetic Analysis of Bovine Non-aureus Staphylococci Species Based on Whole-Genome Sequencing.</title>
        <authorList>
            <person name="Naushad S."/>
            <person name="Barkema H.W."/>
            <person name="Luby C."/>
            <person name="Condas L.A."/>
            <person name="Nobrega D.B."/>
            <person name="Carson D.A."/>
            <person name="De Buck J."/>
        </authorList>
    </citation>
    <scope>NUCLEOTIDE SEQUENCE [LARGE SCALE GENOMIC DNA]</scope>
    <source>
        <strain evidence="2 3">SNUC 4554</strain>
    </source>
</reference>
<feature type="transmembrane region" description="Helical" evidence="1">
    <location>
        <begin position="156"/>
        <end position="173"/>
    </location>
</feature>
<protein>
    <submittedName>
        <fullName evidence="2">Uncharacterized protein</fullName>
    </submittedName>
</protein>
<proteinExistence type="predicted"/>
<keyword evidence="1" id="KW-1133">Transmembrane helix</keyword>
<accession>A0A418IBU6</accession>
<organism evidence="2 3">
    <name type="scientific">Staphylococcus shinii</name>
    <dbReference type="NCBI Taxonomy" id="2912228"/>
    <lineage>
        <taxon>Bacteria</taxon>
        <taxon>Bacillati</taxon>
        <taxon>Bacillota</taxon>
        <taxon>Bacilli</taxon>
        <taxon>Bacillales</taxon>
        <taxon>Staphylococcaceae</taxon>
        <taxon>Staphylococcus</taxon>
    </lineage>
</organism>
<feature type="transmembrane region" description="Helical" evidence="1">
    <location>
        <begin position="126"/>
        <end position="150"/>
    </location>
</feature>
<name>A0A418IBU6_9STAP</name>
<gene>
    <name evidence="2" type="ORF">BU112_14185</name>
</gene>
<keyword evidence="1" id="KW-0472">Membrane</keyword>
<dbReference type="AlphaFoldDB" id="A0A418IBU6"/>
<dbReference type="EMBL" id="QXUF01000180">
    <property type="protein sequence ID" value="RIM96483.1"/>
    <property type="molecule type" value="Genomic_DNA"/>
</dbReference>
<feature type="transmembrane region" description="Helical" evidence="1">
    <location>
        <begin position="96"/>
        <end position="119"/>
    </location>
</feature>
<keyword evidence="3" id="KW-1185">Reference proteome</keyword>
<dbReference type="OrthoDB" id="2414467at2"/>
<keyword evidence="1" id="KW-0812">Transmembrane</keyword>
<feature type="transmembrane region" description="Helical" evidence="1">
    <location>
        <begin position="24"/>
        <end position="46"/>
    </location>
</feature>